<dbReference type="Pfam" id="PF02311">
    <property type="entry name" value="AraC_binding"/>
    <property type="match status" value="1"/>
</dbReference>
<dbReference type="SUPFAM" id="SSF51182">
    <property type="entry name" value="RmlC-like cupins"/>
    <property type="match status" value="1"/>
</dbReference>
<dbReference type="InterPro" id="IPR014710">
    <property type="entry name" value="RmlC-like_jellyroll"/>
</dbReference>
<dbReference type="Gene3D" id="2.60.120.10">
    <property type="entry name" value="Jelly Rolls"/>
    <property type="match status" value="1"/>
</dbReference>
<dbReference type="Proteomes" id="UP000293142">
    <property type="component" value="Unassembled WGS sequence"/>
</dbReference>
<evidence type="ECO:0000256" key="1">
    <source>
        <dbReference type="ARBA" id="ARBA00023015"/>
    </source>
</evidence>
<dbReference type="AlphaFoldDB" id="A0A4Q9DQ26"/>
<keyword evidence="3" id="KW-0804">Transcription</keyword>
<comment type="caution">
    <text evidence="5">The sequence shown here is derived from an EMBL/GenBank/DDBJ whole genome shotgun (WGS) entry which is preliminary data.</text>
</comment>
<evidence type="ECO:0000313" key="5">
    <source>
        <dbReference type="EMBL" id="TBL78516.1"/>
    </source>
</evidence>
<dbReference type="InterPro" id="IPR011051">
    <property type="entry name" value="RmlC_Cupin_sf"/>
</dbReference>
<organism evidence="5 6">
    <name type="scientific">Paenibacillus thalictri</name>
    <dbReference type="NCBI Taxonomy" id="2527873"/>
    <lineage>
        <taxon>Bacteria</taxon>
        <taxon>Bacillati</taxon>
        <taxon>Bacillota</taxon>
        <taxon>Bacilli</taxon>
        <taxon>Bacillales</taxon>
        <taxon>Paenibacillaceae</taxon>
        <taxon>Paenibacillus</taxon>
    </lineage>
</organism>
<feature type="domain" description="HTH araC/xylS-type" evidence="4">
    <location>
        <begin position="176"/>
        <end position="273"/>
    </location>
</feature>
<accession>A0A4Q9DQ26</accession>
<dbReference type="Gene3D" id="1.10.10.60">
    <property type="entry name" value="Homeodomain-like"/>
    <property type="match status" value="2"/>
</dbReference>
<dbReference type="PANTHER" id="PTHR43280:SF28">
    <property type="entry name" value="HTH-TYPE TRANSCRIPTIONAL ACTIVATOR RHAS"/>
    <property type="match status" value="1"/>
</dbReference>
<dbReference type="InterPro" id="IPR003313">
    <property type="entry name" value="AraC-bd"/>
</dbReference>
<dbReference type="GO" id="GO:0043565">
    <property type="term" value="F:sequence-specific DNA binding"/>
    <property type="evidence" value="ECO:0007669"/>
    <property type="project" value="InterPro"/>
</dbReference>
<evidence type="ECO:0000313" key="6">
    <source>
        <dbReference type="Proteomes" id="UP000293142"/>
    </source>
</evidence>
<dbReference type="Pfam" id="PF12833">
    <property type="entry name" value="HTH_18"/>
    <property type="match status" value="1"/>
</dbReference>
<dbReference type="SUPFAM" id="SSF46689">
    <property type="entry name" value="Homeodomain-like"/>
    <property type="match status" value="2"/>
</dbReference>
<dbReference type="SMART" id="SM00342">
    <property type="entry name" value="HTH_ARAC"/>
    <property type="match status" value="1"/>
</dbReference>
<dbReference type="InterPro" id="IPR009057">
    <property type="entry name" value="Homeodomain-like_sf"/>
</dbReference>
<sequence>MRGGSHMPKFCFSNMRDEQLKLLWTARIDYRNHSGVKLHDHSDFHQLLVVLEGSGTIRIGDQVSVLSAMRYYLLSERVPHEFLFETEGITLDYKFGIQNEQIKHWLLSQAPTGELPQGCLESLKRTFQLSQRYKQKQQDILPLAIDSLFKSTLLQLFMNGTDLHAGGSAIHQDRSFEMADYVHQHYTEPLSLTYIADHFRFHPHHVIYLFRKHTGVTPGQYIQQVRLERAKELLEFTRLSVTEIAEQLTWTLPYFSRLFRAKVGAAPAAYRETIRSAVGHDLILSDDFANTWRIEDTDG</sequence>
<keyword evidence="2" id="KW-0238">DNA-binding</keyword>
<dbReference type="PANTHER" id="PTHR43280">
    <property type="entry name" value="ARAC-FAMILY TRANSCRIPTIONAL REGULATOR"/>
    <property type="match status" value="1"/>
</dbReference>
<dbReference type="OrthoDB" id="337756at2"/>
<dbReference type="InterPro" id="IPR018060">
    <property type="entry name" value="HTH_AraC"/>
</dbReference>
<name>A0A4Q9DQ26_9BACL</name>
<dbReference type="EMBL" id="SIRE01000009">
    <property type="protein sequence ID" value="TBL78516.1"/>
    <property type="molecule type" value="Genomic_DNA"/>
</dbReference>
<reference evidence="5 6" key="1">
    <citation type="submission" date="2019-02" db="EMBL/GenBank/DDBJ databases">
        <title>Paenibacillus sp. nov., isolated from surface-sterilized tissue of Thalictrum simplex L.</title>
        <authorList>
            <person name="Tuo L."/>
        </authorList>
    </citation>
    <scope>NUCLEOTIDE SEQUENCE [LARGE SCALE GENOMIC DNA]</scope>
    <source>
        <strain evidence="5 6">N2SHLJ1</strain>
    </source>
</reference>
<evidence type="ECO:0000259" key="4">
    <source>
        <dbReference type="PROSITE" id="PS01124"/>
    </source>
</evidence>
<protein>
    <submittedName>
        <fullName evidence="5">AraC family transcriptional regulator</fullName>
    </submittedName>
</protein>
<dbReference type="GO" id="GO:0003700">
    <property type="term" value="F:DNA-binding transcription factor activity"/>
    <property type="evidence" value="ECO:0007669"/>
    <property type="project" value="InterPro"/>
</dbReference>
<gene>
    <name evidence="5" type="ORF">EYB31_13490</name>
</gene>
<dbReference type="PROSITE" id="PS01124">
    <property type="entry name" value="HTH_ARAC_FAMILY_2"/>
    <property type="match status" value="1"/>
</dbReference>
<keyword evidence="6" id="KW-1185">Reference proteome</keyword>
<evidence type="ECO:0000256" key="3">
    <source>
        <dbReference type="ARBA" id="ARBA00023163"/>
    </source>
</evidence>
<proteinExistence type="predicted"/>
<evidence type="ECO:0000256" key="2">
    <source>
        <dbReference type="ARBA" id="ARBA00023125"/>
    </source>
</evidence>
<keyword evidence="1" id="KW-0805">Transcription regulation</keyword>